<gene>
    <name evidence="2" type="ORF">CYMTET_31445</name>
</gene>
<accession>A0AAE0KT82</accession>
<evidence type="ECO:0000313" key="3">
    <source>
        <dbReference type="Proteomes" id="UP001190700"/>
    </source>
</evidence>
<name>A0AAE0KT82_9CHLO</name>
<keyword evidence="3" id="KW-1185">Reference proteome</keyword>
<evidence type="ECO:0000313" key="2">
    <source>
        <dbReference type="EMBL" id="KAK3259564.1"/>
    </source>
</evidence>
<feature type="region of interest" description="Disordered" evidence="1">
    <location>
        <begin position="94"/>
        <end position="141"/>
    </location>
</feature>
<reference evidence="2 3" key="1">
    <citation type="journal article" date="2015" name="Genome Biol. Evol.">
        <title>Comparative Genomics of a Bacterivorous Green Alga Reveals Evolutionary Causalities and Consequences of Phago-Mixotrophic Mode of Nutrition.</title>
        <authorList>
            <person name="Burns J.A."/>
            <person name="Paasch A."/>
            <person name="Narechania A."/>
            <person name="Kim E."/>
        </authorList>
    </citation>
    <scope>NUCLEOTIDE SEQUENCE [LARGE SCALE GENOMIC DNA]</scope>
    <source>
        <strain evidence="2 3">PLY_AMNH</strain>
    </source>
</reference>
<dbReference type="Proteomes" id="UP001190700">
    <property type="component" value="Unassembled WGS sequence"/>
</dbReference>
<protein>
    <submittedName>
        <fullName evidence="2">Uncharacterized protein</fullName>
    </submittedName>
</protein>
<evidence type="ECO:0000256" key="1">
    <source>
        <dbReference type="SAM" id="MobiDB-lite"/>
    </source>
</evidence>
<dbReference type="EMBL" id="LGRX02018643">
    <property type="protein sequence ID" value="KAK3259564.1"/>
    <property type="molecule type" value="Genomic_DNA"/>
</dbReference>
<organism evidence="2 3">
    <name type="scientific">Cymbomonas tetramitiformis</name>
    <dbReference type="NCBI Taxonomy" id="36881"/>
    <lineage>
        <taxon>Eukaryota</taxon>
        <taxon>Viridiplantae</taxon>
        <taxon>Chlorophyta</taxon>
        <taxon>Pyramimonadophyceae</taxon>
        <taxon>Pyramimonadales</taxon>
        <taxon>Pyramimonadaceae</taxon>
        <taxon>Cymbomonas</taxon>
    </lineage>
</organism>
<comment type="caution">
    <text evidence="2">The sequence shown here is derived from an EMBL/GenBank/DDBJ whole genome shotgun (WGS) entry which is preliminary data.</text>
</comment>
<dbReference type="AlphaFoldDB" id="A0AAE0KT82"/>
<proteinExistence type="predicted"/>
<sequence length="181" mass="19016">MTASTLDSAISTCDELINTVQTSTENKSALPKMNVDPDDPWASTINPPDCVFKEKCPITGYLLTKPFEGQCPMPEAFKGDKEYLLGMLKPIMGGKGGGDSTEPAGKVKAAAEKPAAEGDGQAKPSKKEKKPKAAAPAAAGGGDVNAECFAKCLFKIGLVEEAGFVENSDKLYCCKVKVHSL</sequence>